<dbReference type="EMBL" id="NRGP01000014">
    <property type="protein sequence ID" value="PCC46488.1"/>
    <property type="molecule type" value="Genomic_DNA"/>
</dbReference>
<dbReference type="AlphaFoldDB" id="A0A2A3Z4P8"/>
<gene>
    <name evidence="2" type="ORF">CIK64_10470</name>
</gene>
<evidence type="ECO:0000313" key="2">
    <source>
        <dbReference type="EMBL" id="PCC46488.1"/>
    </source>
</evidence>
<sequence>MSDVDSPVLRLIPYLAAFTVAVFLGLPAMGNGDLLAAVVVAAVAYFVTYYLVRYIIGLIVRVTRSEGHDDQD</sequence>
<evidence type="ECO:0000313" key="3">
    <source>
        <dbReference type="Proteomes" id="UP000217564"/>
    </source>
</evidence>
<keyword evidence="1" id="KW-0812">Transmembrane</keyword>
<name>A0A2A3Z4P8_BREAU</name>
<keyword evidence="1" id="KW-1133">Transmembrane helix</keyword>
<organism evidence="2 3">
    <name type="scientific">Brevibacterium aurantiacum</name>
    <dbReference type="NCBI Taxonomy" id="273384"/>
    <lineage>
        <taxon>Bacteria</taxon>
        <taxon>Bacillati</taxon>
        <taxon>Actinomycetota</taxon>
        <taxon>Actinomycetes</taxon>
        <taxon>Micrococcales</taxon>
        <taxon>Brevibacteriaceae</taxon>
        <taxon>Brevibacterium</taxon>
    </lineage>
</organism>
<feature type="transmembrane region" description="Helical" evidence="1">
    <location>
        <begin position="12"/>
        <end position="29"/>
    </location>
</feature>
<feature type="transmembrane region" description="Helical" evidence="1">
    <location>
        <begin position="35"/>
        <end position="56"/>
    </location>
</feature>
<protein>
    <submittedName>
        <fullName evidence="2">Uncharacterized protein</fullName>
    </submittedName>
</protein>
<dbReference type="Proteomes" id="UP000217564">
    <property type="component" value="Unassembled WGS sequence"/>
</dbReference>
<keyword evidence="1" id="KW-0472">Membrane</keyword>
<comment type="caution">
    <text evidence="2">The sequence shown here is derived from an EMBL/GenBank/DDBJ whole genome shotgun (WGS) entry which is preliminary data.</text>
</comment>
<reference evidence="2 3" key="1">
    <citation type="journal article" date="2017" name="Elife">
        <title>Extensive horizontal gene transfer in cheese-associated bacteria.</title>
        <authorList>
            <person name="Bonham K.S."/>
            <person name="Wolfe B.E."/>
            <person name="Dutton R.J."/>
        </authorList>
    </citation>
    <scope>NUCLEOTIDE SEQUENCE [LARGE SCALE GENOMIC DNA]</scope>
    <source>
        <strain evidence="2 3">947_7</strain>
    </source>
</reference>
<proteinExistence type="predicted"/>
<dbReference type="RefSeq" id="WP_096162198.1">
    <property type="nucleotide sequence ID" value="NZ_JBQGNQ010000026.1"/>
</dbReference>
<evidence type="ECO:0000256" key="1">
    <source>
        <dbReference type="SAM" id="Phobius"/>
    </source>
</evidence>
<accession>A0A2A3Z4P8</accession>